<keyword evidence="2" id="KW-0645">Protease</keyword>
<accession>A0A2M8CEP4</accession>
<reference evidence="9" key="2">
    <citation type="submission" date="2017-09" db="EMBL/GenBank/DDBJ databases">
        <title>Depth-based differentiation of microbial function through sediment-hosted aquifers and enrichment of novel symbionts in the deep terrestrial subsurface.</title>
        <authorList>
            <person name="Probst A.J."/>
            <person name="Ladd B."/>
            <person name="Jarett J.K."/>
            <person name="Geller-Mcgrath D.E."/>
            <person name="Sieber C.M.K."/>
            <person name="Emerson J.B."/>
            <person name="Anantharaman K."/>
            <person name="Thomas B.C."/>
            <person name="Malmstrom R."/>
            <person name="Stieglmeier M."/>
            <person name="Klingl A."/>
            <person name="Woyke T."/>
            <person name="Ryan C.M."/>
            <person name="Banfield J.F."/>
        </authorList>
    </citation>
    <scope>NUCLEOTIDE SEQUENCE</scope>
    <source>
        <strain evidence="9">CG_4_8_14_3_um_filter_34_18</strain>
    </source>
</reference>
<reference evidence="13 14" key="3">
    <citation type="submission" date="2017-09" db="EMBL/GenBank/DDBJ databases">
        <title>Depth-based differentiation of microbial function through sediment-hosted aquifers and enrichment of novel symbionts in the deep terrestrial subsurface.</title>
        <authorList>
            <person name="Probst A.J."/>
            <person name="Ladd B."/>
            <person name="Jarett J.K."/>
            <person name="Geller-Mcgrath D.E."/>
            <person name="Sieber C.M."/>
            <person name="Emerson J.B."/>
            <person name="Anantharaman K."/>
            <person name="Thomas B.C."/>
            <person name="Malmstrom R."/>
            <person name="Stieglmeier M."/>
            <person name="Klingl A."/>
            <person name="Woyke T."/>
            <person name="Ryan C.M."/>
            <person name="Banfield J.F."/>
        </authorList>
    </citation>
    <scope>NUCLEOTIDE SEQUENCE [LARGE SCALE GENOMIC DNA]</scope>
    <source>
        <strain evidence="10">CG_4_10_14_3_um_filter_34_13</strain>
        <strain evidence="11">CG_4_9_14_3_um_filter_33_16</strain>
    </source>
</reference>
<evidence type="ECO:0000313" key="10">
    <source>
        <dbReference type="EMBL" id="PIY32592.1"/>
    </source>
</evidence>
<accession>A0A2M7K6G0</accession>
<dbReference type="InterPro" id="IPR035068">
    <property type="entry name" value="TldD/PmbA_N"/>
</dbReference>
<accession>A0A2M7PQH1</accession>
<evidence type="ECO:0000256" key="2">
    <source>
        <dbReference type="ARBA" id="ARBA00022670"/>
    </source>
</evidence>
<dbReference type="InterPro" id="IPR002510">
    <property type="entry name" value="Metalloprtase-TldD/E_N"/>
</dbReference>
<dbReference type="GO" id="GO:0005829">
    <property type="term" value="C:cytosol"/>
    <property type="evidence" value="ECO:0007669"/>
    <property type="project" value="TreeGrafter"/>
</dbReference>
<gene>
    <name evidence="8" type="ORF">AUK42_05495</name>
    <name evidence="11" type="ORF">CO097_01985</name>
    <name evidence="10" type="ORF">COZ07_05155</name>
    <name evidence="9" type="ORF">COZ58_06475</name>
</gene>
<dbReference type="InterPro" id="IPR036059">
    <property type="entry name" value="TldD/PmbA_sf"/>
</dbReference>
<dbReference type="Proteomes" id="UP000230646">
    <property type="component" value="Unassembled WGS sequence"/>
</dbReference>
<dbReference type="Proteomes" id="UP000182763">
    <property type="component" value="Unassembled WGS sequence"/>
</dbReference>
<protein>
    <recommendedName>
        <fullName evidence="15">TldD/PmbA family protein</fullName>
    </recommendedName>
</protein>
<proteinExistence type="inferred from homology"/>
<dbReference type="Proteomes" id="UP000231493">
    <property type="component" value="Unassembled WGS sequence"/>
</dbReference>
<dbReference type="EMBL" id="PFTV01000048">
    <property type="protein sequence ID" value="PJB57554.1"/>
    <property type="molecule type" value="Genomic_DNA"/>
</dbReference>
<dbReference type="PIRSF" id="PIRSF004919">
    <property type="entry name" value="TldD"/>
    <property type="match status" value="1"/>
</dbReference>
<feature type="domain" description="Metalloprotease TldD/E C-terminal" evidence="6">
    <location>
        <begin position="221"/>
        <end position="454"/>
    </location>
</feature>
<dbReference type="Pfam" id="PF19290">
    <property type="entry name" value="PmbA_TldD_2nd"/>
    <property type="match status" value="1"/>
</dbReference>
<feature type="domain" description="Metalloprotease TldD/E N-terminal" evidence="5">
    <location>
        <begin position="19"/>
        <end position="80"/>
    </location>
</feature>
<evidence type="ECO:0000313" key="13">
    <source>
        <dbReference type="Proteomes" id="UP000228560"/>
    </source>
</evidence>
<dbReference type="STRING" id="1805029.AUK42_05495"/>
<evidence type="ECO:0000256" key="3">
    <source>
        <dbReference type="ARBA" id="ARBA00022801"/>
    </source>
</evidence>
<dbReference type="PANTHER" id="PTHR30624:SF0">
    <property type="entry name" value="METALLOPROTEASE SLR0863"/>
    <property type="match status" value="1"/>
</dbReference>
<evidence type="ECO:0000313" key="12">
    <source>
        <dbReference type="Proteomes" id="UP000182763"/>
    </source>
</evidence>
<keyword evidence="4" id="KW-0482">Metalloprotease</keyword>
<comment type="caution">
    <text evidence="8">The sequence shown here is derived from an EMBL/GenBank/DDBJ whole genome shotgun (WGS) entry which is preliminary data.</text>
</comment>
<dbReference type="EMBL" id="PFKO01000198">
    <property type="protein sequence ID" value="PIY32592.1"/>
    <property type="molecule type" value="Genomic_DNA"/>
</dbReference>
<dbReference type="PANTHER" id="PTHR30624">
    <property type="entry name" value="UNCHARACTERIZED PROTEIN TLDD AND PMBA"/>
    <property type="match status" value="1"/>
</dbReference>
<dbReference type="GO" id="GO:0006508">
    <property type="term" value="P:proteolysis"/>
    <property type="evidence" value="ECO:0007669"/>
    <property type="project" value="UniProtKB-KW"/>
</dbReference>
<dbReference type="GO" id="GO:0008237">
    <property type="term" value="F:metallopeptidase activity"/>
    <property type="evidence" value="ECO:0007669"/>
    <property type="project" value="UniProtKB-KW"/>
</dbReference>
<dbReference type="RefSeq" id="WP_406607526.1">
    <property type="nucleotide sequence ID" value="NZ_PFKO01000198.1"/>
</dbReference>
<dbReference type="Proteomes" id="UP000228560">
    <property type="component" value="Unassembled WGS sequence"/>
</dbReference>
<accession>A0A1J5G918</accession>
<dbReference type="EMBL" id="MNYY01000107">
    <property type="protein sequence ID" value="OIP69165.1"/>
    <property type="molecule type" value="Genomic_DNA"/>
</dbReference>
<evidence type="ECO:0000313" key="9">
    <source>
        <dbReference type="EMBL" id="PIX33719.1"/>
    </source>
</evidence>
<dbReference type="EMBL" id="PFIP01000131">
    <property type="protein sequence ID" value="PIX33719.1"/>
    <property type="molecule type" value="Genomic_DNA"/>
</dbReference>
<reference evidence="8 12" key="1">
    <citation type="journal article" date="2016" name="Environ. Microbiol.">
        <title>Genomic resolution of a cold subsurface aquifer community provides metabolic insights for novel microbes adapted to high CO concentrations.</title>
        <authorList>
            <person name="Probst A.J."/>
            <person name="Castelle C.J."/>
            <person name="Singh A."/>
            <person name="Brown C.T."/>
            <person name="Anantharaman K."/>
            <person name="Sharon I."/>
            <person name="Hug L.A."/>
            <person name="Burstein D."/>
            <person name="Emerson J.B."/>
            <person name="Thomas B.C."/>
            <person name="Banfield J.F."/>
        </authorList>
    </citation>
    <scope>NUCLEOTIDE SEQUENCE [LARGE SCALE GENOMIC DNA]</scope>
    <source>
        <strain evidence="8">CG2_30_33_13</strain>
    </source>
</reference>
<dbReference type="InterPro" id="IPR025502">
    <property type="entry name" value="TldD"/>
</dbReference>
<dbReference type="Pfam" id="PF19289">
    <property type="entry name" value="PmbA_TldD_3rd"/>
    <property type="match status" value="1"/>
</dbReference>
<dbReference type="InterPro" id="IPR051463">
    <property type="entry name" value="Peptidase_U62_metallo"/>
</dbReference>
<evidence type="ECO:0008006" key="15">
    <source>
        <dbReference type="Google" id="ProtNLM"/>
    </source>
</evidence>
<name>A0A1J5G918_9BACT</name>
<evidence type="ECO:0000259" key="6">
    <source>
        <dbReference type="Pfam" id="PF19289"/>
    </source>
</evidence>
<evidence type="ECO:0000313" key="11">
    <source>
        <dbReference type="EMBL" id="PJB57554.1"/>
    </source>
</evidence>
<dbReference type="Pfam" id="PF01523">
    <property type="entry name" value="PmbA_TldD_1st"/>
    <property type="match status" value="1"/>
</dbReference>
<evidence type="ECO:0000259" key="5">
    <source>
        <dbReference type="Pfam" id="PF01523"/>
    </source>
</evidence>
<evidence type="ECO:0000313" key="8">
    <source>
        <dbReference type="EMBL" id="OIP69165.1"/>
    </source>
</evidence>
<dbReference type="InterPro" id="IPR045570">
    <property type="entry name" value="Metalloprtase-TldD/E_cen_dom"/>
</dbReference>
<evidence type="ECO:0000313" key="14">
    <source>
        <dbReference type="Proteomes" id="UP000230646"/>
    </source>
</evidence>
<evidence type="ECO:0000256" key="4">
    <source>
        <dbReference type="ARBA" id="ARBA00023049"/>
    </source>
</evidence>
<feature type="domain" description="Metalloprotease TldD/E central" evidence="7">
    <location>
        <begin position="107"/>
        <end position="213"/>
    </location>
</feature>
<evidence type="ECO:0000256" key="1">
    <source>
        <dbReference type="ARBA" id="ARBA00005836"/>
    </source>
</evidence>
<organism evidence="8 12">
    <name type="scientific">Candidatus Infernicultor aquiphilus</name>
    <dbReference type="NCBI Taxonomy" id="1805029"/>
    <lineage>
        <taxon>Bacteria</taxon>
        <taxon>Pseudomonadati</taxon>
        <taxon>Atribacterota</taxon>
        <taxon>Candidatus Phoenicimicrobiia</taxon>
        <taxon>Candidatus Pheonicimicrobiales</taxon>
        <taxon>Candidatus Phoenicimicrobiaceae</taxon>
        <taxon>Candidatus Infernicultor</taxon>
    </lineage>
</organism>
<evidence type="ECO:0000259" key="7">
    <source>
        <dbReference type="Pfam" id="PF19290"/>
    </source>
</evidence>
<sequence length="456" mass="50768">MREILEKALRKKGKVDYLEIRAEKRETTTIHFQGKNLEKLNCAQEWGGNIRALVKGGWSFITFNQFNDLEEKVEQAIKIANLITKEESKLAAIPPVVEIVKKELDEDFRQVSLKEKKEVIENYNHRILNYDQKIQSSSVVYADIFSTVYFVNSEGSYIEQEKPFLRVSFTAIAREGDNVQMASETLGTTKGFRIVRDILPRAEKATTRALALLKAQPVEGGEYTVIIDQTLGGVFIHEAFGHLSEADFLYEDDRMKSLMILGKRIGSPQLNVVDDGSLPDLIGSSKYDDEGVKTKKNYLIKDGILVGRLHSRETAEKMGEEPTGNARALDYNFKPMVRMTNTYIENGEVPFKDLLSGIKKGIYAKDCFGGNTTFEMFTFSSGEGFMIRDGKIAEPVRDVVLSGNLFSTLLNIEGIGDDLKIIEAAGGCGKGGQSPLPVSFGSPHLRIKKIIVGGGQ</sequence>
<comment type="similarity">
    <text evidence="1">Belongs to the peptidase U62 family.</text>
</comment>
<keyword evidence="3" id="KW-0378">Hydrolase</keyword>
<dbReference type="SUPFAM" id="SSF111283">
    <property type="entry name" value="Putative modulator of DNA gyrase, PmbA/TldD"/>
    <property type="match status" value="1"/>
</dbReference>
<dbReference type="AlphaFoldDB" id="A0A1J5G918"/>
<dbReference type="InterPro" id="IPR045569">
    <property type="entry name" value="Metalloprtase-TldD/E_C"/>
</dbReference>
<dbReference type="Gene3D" id="3.30.2290.10">
    <property type="entry name" value="PmbA/TldD superfamily"/>
    <property type="match status" value="1"/>
</dbReference>